<feature type="compositionally biased region" description="Polar residues" evidence="1">
    <location>
        <begin position="19"/>
        <end position="31"/>
    </location>
</feature>
<proteinExistence type="predicted"/>
<reference evidence="2 3" key="1">
    <citation type="journal article" date="2019" name="Sci. Rep.">
        <title>Orb-weaving spider Araneus ventricosus genome elucidates the spidroin gene catalogue.</title>
        <authorList>
            <person name="Kono N."/>
            <person name="Nakamura H."/>
            <person name="Ohtoshi R."/>
            <person name="Moran D.A.P."/>
            <person name="Shinohara A."/>
            <person name="Yoshida Y."/>
            <person name="Fujiwara M."/>
            <person name="Mori M."/>
            <person name="Tomita M."/>
            <person name="Arakawa K."/>
        </authorList>
    </citation>
    <scope>NUCLEOTIDE SEQUENCE [LARGE SCALE GENOMIC DNA]</scope>
</reference>
<evidence type="ECO:0000313" key="2">
    <source>
        <dbReference type="EMBL" id="GBN51728.1"/>
    </source>
</evidence>
<dbReference type="Proteomes" id="UP000499080">
    <property type="component" value="Unassembled WGS sequence"/>
</dbReference>
<accession>A0A4Y2PIC2</accession>
<evidence type="ECO:0000256" key="1">
    <source>
        <dbReference type="SAM" id="MobiDB-lite"/>
    </source>
</evidence>
<dbReference type="EMBL" id="BGPR01215728">
    <property type="protein sequence ID" value="GBN51728.1"/>
    <property type="molecule type" value="Genomic_DNA"/>
</dbReference>
<feature type="compositionally biased region" description="Basic and acidic residues" evidence="1">
    <location>
        <begin position="101"/>
        <end position="112"/>
    </location>
</feature>
<dbReference type="AlphaFoldDB" id="A0A4Y2PIC2"/>
<evidence type="ECO:0000313" key="3">
    <source>
        <dbReference type="Proteomes" id="UP000499080"/>
    </source>
</evidence>
<protein>
    <submittedName>
        <fullName evidence="2">Uncharacterized protein</fullName>
    </submittedName>
</protein>
<feature type="region of interest" description="Disordered" evidence="1">
    <location>
        <begin position="1"/>
        <end position="141"/>
    </location>
</feature>
<sequence>MMKIDEKIQSPKNDVTLLHSLQFTSAPNNSTRKQHRKQLNSTRKQHRKQLRESSARNGSSSDVQLEGKQEETTQLEGGAWGGDNSTRGRGEAGGNNSAPREGGREGRSRIEQLEGGGGRSRMRQTQLEGREKAGDNSTPNR</sequence>
<feature type="compositionally biased region" description="Basic residues" evidence="1">
    <location>
        <begin position="32"/>
        <end position="49"/>
    </location>
</feature>
<gene>
    <name evidence="2" type="ORF">AVEN_24119_1</name>
</gene>
<keyword evidence="3" id="KW-1185">Reference proteome</keyword>
<comment type="caution">
    <text evidence="2">The sequence shown here is derived from an EMBL/GenBank/DDBJ whole genome shotgun (WGS) entry which is preliminary data.</text>
</comment>
<name>A0A4Y2PIC2_ARAVE</name>
<organism evidence="2 3">
    <name type="scientific">Araneus ventricosus</name>
    <name type="common">Orbweaver spider</name>
    <name type="synonym">Epeira ventricosa</name>
    <dbReference type="NCBI Taxonomy" id="182803"/>
    <lineage>
        <taxon>Eukaryota</taxon>
        <taxon>Metazoa</taxon>
        <taxon>Ecdysozoa</taxon>
        <taxon>Arthropoda</taxon>
        <taxon>Chelicerata</taxon>
        <taxon>Arachnida</taxon>
        <taxon>Araneae</taxon>
        <taxon>Araneomorphae</taxon>
        <taxon>Entelegynae</taxon>
        <taxon>Araneoidea</taxon>
        <taxon>Araneidae</taxon>
        <taxon>Araneus</taxon>
    </lineage>
</organism>